<dbReference type="GO" id="GO:0007155">
    <property type="term" value="P:cell adhesion"/>
    <property type="evidence" value="ECO:0007669"/>
    <property type="project" value="UniProtKB-KW"/>
</dbReference>
<gene>
    <name evidence="8" type="ORF">DPMN_005353</name>
</gene>
<keyword evidence="9" id="KW-1185">Reference proteome</keyword>
<dbReference type="GO" id="GO:0042246">
    <property type="term" value="P:tissue regeneration"/>
    <property type="evidence" value="ECO:0007669"/>
    <property type="project" value="InterPro"/>
</dbReference>
<dbReference type="OrthoDB" id="10037074at2759"/>
<keyword evidence="6 7" id="KW-0472">Membrane</keyword>
<reference evidence="8" key="2">
    <citation type="submission" date="2020-11" db="EMBL/GenBank/DDBJ databases">
        <authorList>
            <person name="McCartney M.A."/>
            <person name="Auch B."/>
            <person name="Kono T."/>
            <person name="Mallez S."/>
            <person name="Becker A."/>
            <person name="Gohl D.M."/>
            <person name="Silverstein K.A.T."/>
            <person name="Koren S."/>
            <person name="Bechman K.B."/>
            <person name="Herman A."/>
            <person name="Abrahante J.E."/>
            <person name="Garbe J."/>
        </authorList>
    </citation>
    <scope>NUCLEOTIDE SEQUENCE</scope>
    <source>
        <strain evidence="8">Duluth1</strain>
        <tissue evidence="8">Whole animal</tissue>
    </source>
</reference>
<dbReference type="PANTHER" id="PTHR12316">
    <property type="entry name" value="NINJURIN-RELATED"/>
    <property type="match status" value="1"/>
</dbReference>
<evidence type="ECO:0000256" key="3">
    <source>
        <dbReference type="ARBA" id="ARBA00022692"/>
    </source>
</evidence>
<feature type="transmembrane region" description="Helical" evidence="7">
    <location>
        <begin position="61"/>
        <end position="86"/>
    </location>
</feature>
<proteinExistence type="inferred from homology"/>
<feature type="transmembrane region" description="Helical" evidence="7">
    <location>
        <begin position="106"/>
        <end position="126"/>
    </location>
</feature>
<dbReference type="Proteomes" id="UP000828390">
    <property type="component" value="Unassembled WGS sequence"/>
</dbReference>
<sequence length="131" mass="13981">MSGTKVDVTPTGDMAPDPTGFRYNSYATKKTLAKGLLDISLLMANASQLKSLISLGPGTDYYYANMVMISLSIVLQIITGILLLVLGSMEGKDLEGKKAADKLNNVTVGFVFAITVINLFVAAFGIKLSER</sequence>
<comment type="caution">
    <text evidence="8">The sequence shown here is derived from an EMBL/GenBank/DDBJ whole genome shotgun (WGS) entry which is preliminary data.</text>
</comment>
<keyword evidence="3 7" id="KW-0812">Transmembrane</keyword>
<reference evidence="8" key="1">
    <citation type="journal article" date="2019" name="bioRxiv">
        <title>The Genome of the Zebra Mussel, Dreissena polymorpha: A Resource for Invasive Species Research.</title>
        <authorList>
            <person name="McCartney M.A."/>
            <person name="Auch B."/>
            <person name="Kono T."/>
            <person name="Mallez S."/>
            <person name="Zhang Y."/>
            <person name="Obille A."/>
            <person name="Becker A."/>
            <person name="Abrahante J.E."/>
            <person name="Garbe J."/>
            <person name="Badalamenti J.P."/>
            <person name="Herman A."/>
            <person name="Mangelson H."/>
            <person name="Liachko I."/>
            <person name="Sullivan S."/>
            <person name="Sone E.D."/>
            <person name="Koren S."/>
            <person name="Silverstein K.A.T."/>
            <person name="Beckman K.B."/>
            <person name="Gohl D.M."/>
        </authorList>
    </citation>
    <scope>NUCLEOTIDE SEQUENCE</scope>
    <source>
        <strain evidence="8">Duluth1</strain>
        <tissue evidence="8">Whole animal</tissue>
    </source>
</reference>
<evidence type="ECO:0008006" key="10">
    <source>
        <dbReference type="Google" id="ProtNLM"/>
    </source>
</evidence>
<dbReference type="GO" id="GO:0016020">
    <property type="term" value="C:membrane"/>
    <property type="evidence" value="ECO:0007669"/>
    <property type="project" value="UniProtKB-SubCell"/>
</dbReference>
<dbReference type="PANTHER" id="PTHR12316:SF17">
    <property type="entry name" value="NINJURIN C, ISOFORM D"/>
    <property type="match status" value="1"/>
</dbReference>
<evidence type="ECO:0000256" key="5">
    <source>
        <dbReference type="ARBA" id="ARBA00022989"/>
    </source>
</evidence>
<evidence type="ECO:0000256" key="4">
    <source>
        <dbReference type="ARBA" id="ARBA00022889"/>
    </source>
</evidence>
<comment type="subcellular location">
    <subcellularLocation>
        <location evidence="1">Membrane</location>
        <topology evidence="1">Multi-pass membrane protein</topology>
    </subcellularLocation>
</comment>
<dbReference type="InterPro" id="IPR007007">
    <property type="entry name" value="Ninjurin"/>
</dbReference>
<comment type="similarity">
    <text evidence="2">Belongs to the ninjurin family.</text>
</comment>
<evidence type="ECO:0000313" key="9">
    <source>
        <dbReference type="Proteomes" id="UP000828390"/>
    </source>
</evidence>
<evidence type="ECO:0000256" key="2">
    <source>
        <dbReference type="ARBA" id="ARBA00008141"/>
    </source>
</evidence>
<accession>A0A9D4MUF3</accession>
<evidence type="ECO:0000256" key="6">
    <source>
        <dbReference type="ARBA" id="ARBA00023136"/>
    </source>
</evidence>
<evidence type="ECO:0000256" key="7">
    <source>
        <dbReference type="SAM" id="Phobius"/>
    </source>
</evidence>
<keyword evidence="4" id="KW-0130">Cell adhesion</keyword>
<name>A0A9D4MUF3_DREPO</name>
<keyword evidence="5 7" id="KW-1133">Transmembrane helix</keyword>
<evidence type="ECO:0000313" key="8">
    <source>
        <dbReference type="EMBL" id="KAH3881427.1"/>
    </source>
</evidence>
<organism evidence="8 9">
    <name type="scientific">Dreissena polymorpha</name>
    <name type="common">Zebra mussel</name>
    <name type="synonym">Mytilus polymorpha</name>
    <dbReference type="NCBI Taxonomy" id="45954"/>
    <lineage>
        <taxon>Eukaryota</taxon>
        <taxon>Metazoa</taxon>
        <taxon>Spiralia</taxon>
        <taxon>Lophotrochozoa</taxon>
        <taxon>Mollusca</taxon>
        <taxon>Bivalvia</taxon>
        <taxon>Autobranchia</taxon>
        <taxon>Heteroconchia</taxon>
        <taxon>Euheterodonta</taxon>
        <taxon>Imparidentia</taxon>
        <taxon>Neoheterodontei</taxon>
        <taxon>Myida</taxon>
        <taxon>Dreissenoidea</taxon>
        <taxon>Dreissenidae</taxon>
        <taxon>Dreissena</taxon>
    </lineage>
</organism>
<dbReference type="AlphaFoldDB" id="A0A9D4MUF3"/>
<evidence type="ECO:0000256" key="1">
    <source>
        <dbReference type="ARBA" id="ARBA00004141"/>
    </source>
</evidence>
<protein>
    <recommendedName>
        <fullName evidence="10">Ninjurin-2</fullName>
    </recommendedName>
</protein>
<dbReference type="EMBL" id="JAIWYP010000001">
    <property type="protein sequence ID" value="KAH3881427.1"/>
    <property type="molecule type" value="Genomic_DNA"/>
</dbReference>
<dbReference type="Pfam" id="PF04923">
    <property type="entry name" value="Ninjurin"/>
    <property type="match status" value="1"/>
</dbReference>